<dbReference type="STRING" id="568069.A0A1J1IXA6"/>
<dbReference type="Pfam" id="PF01849">
    <property type="entry name" value="NAC"/>
    <property type="match status" value="1"/>
</dbReference>
<sequence length="217" mass="23377">MNPEKLKKLQAQAELVRIGGKGTPRRKKKIVHQTAATDDKKLQSSLKKLGVNNIPGIEEVNLIKNDGSVIHFNNPKTQASLASNVFAITGHGEQKQIAELLPGILTQLGSEGLSHLKRLANNVVGSKILSSVQEEGKEEDIPDLVENFENVANSDASPAAPDAQEKKAEEIAAMIASSTIEDAAKTTDDKKDTKKETTPKKSNEKGGKKQQAKDKKA</sequence>
<dbReference type="FunFam" id="2.20.70.30:FF:000001">
    <property type="entry name" value="Transcription factor BTF3 homolog"/>
    <property type="match status" value="1"/>
</dbReference>
<evidence type="ECO:0000256" key="3">
    <source>
        <dbReference type="SAM" id="MobiDB-lite"/>
    </source>
</evidence>
<dbReference type="PANTHER" id="PTHR10351">
    <property type="entry name" value="TRANSCRIPTION FACTOR BTF3 FAMILY MEMBER"/>
    <property type="match status" value="1"/>
</dbReference>
<reference evidence="5 6" key="1">
    <citation type="submission" date="2015-04" db="EMBL/GenBank/DDBJ databases">
        <authorList>
            <person name="Syromyatnikov M.Y."/>
            <person name="Popov V.N."/>
        </authorList>
    </citation>
    <scope>NUCLEOTIDE SEQUENCE [LARGE SCALE GENOMIC DNA]</scope>
</reference>
<dbReference type="EMBL" id="CVRI01000062">
    <property type="protein sequence ID" value="CRL04196.1"/>
    <property type="molecule type" value="Genomic_DNA"/>
</dbReference>
<dbReference type="InterPro" id="IPR038187">
    <property type="entry name" value="NAC_A/B_dom_sf"/>
</dbReference>
<feature type="domain" description="NAC-A/B" evidence="4">
    <location>
        <begin position="36"/>
        <end position="101"/>
    </location>
</feature>
<dbReference type="InterPro" id="IPR002715">
    <property type="entry name" value="Nas_poly-pep-assoc_cplx_dom"/>
</dbReference>
<evidence type="ECO:0000259" key="4">
    <source>
        <dbReference type="PROSITE" id="PS51151"/>
    </source>
</evidence>
<evidence type="ECO:0000313" key="5">
    <source>
        <dbReference type="EMBL" id="CRL04196.1"/>
    </source>
</evidence>
<accession>A0A1J1IXA6</accession>
<dbReference type="Gene3D" id="2.20.70.30">
    <property type="entry name" value="Nascent polypeptide-associated complex domain"/>
    <property type="match status" value="1"/>
</dbReference>
<dbReference type="OrthoDB" id="8033832at2759"/>
<dbReference type="PROSITE" id="PS51151">
    <property type="entry name" value="NAC_AB"/>
    <property type="match status" value="1"/>
</dbReference>
<evidence type="ECO:0000256" key="1">
    <source>
        <dbReference type="ARBA" id="ARBA00005296"/>
    </source>
</evidence>
<evidence type="ECO:0000256" key="2">
    <source>
        <dbReference type="RuleBase" id="RU361272"/>
    </source>
</evidence>
<comment type="similarity">
    <text evidence="1 2">Belongs to the NAC-beta family.</text>
</comment>
<organism evidence="5 6">
    <name type="scientific">Clunio marinus</name>
    <dbReference type="NCBI Taxonomy" id="568069"/>
    <lineage>
        <taxon>Eukaryota</taxon>
        <taxon>Metazoa</taxon>
        <taxon>Ecdysozoa</taxon>
        <taxon>Arthropoda</taxon>
        <taxon>Hexapoda</taxon>
        <taxon>Insecta</taxon>
        <taxon>Pterygota</taxon>
        <taxon>Neoptera</taxon>
        <taxon>Endopterygota</taxon>
        <taxon>Diptera</taxon>
        <taxon>Nematocera</taxon>
        <taxon>Chironomoidea</taxon>
        <taxon>Chironomidae</taxon>
        <taxon>Clunio</taxon>
    </lineage>
</organism>
<name>A0A1J1IXA6_9DIPT</name>
<gene>
    <name evidence="5" type="ORF">CLUMA_CG017301</name>
</gene>
<feature type="region of interest" description="Disordered" evidence="3">
    <location>
        <begin position="175"/>
        <end position="217"/>
    </location>
</feature>
<dbReference type="SMART" id="SM01407">
    <property type="entry name" value="NAC"/>
    <property type="match status" value="1"/>
</dbReference>
<dbReference type="Proteomes" id="UP000183832">
    <property type="component" value="Unassembled WGS sequence"/>
</dbReference>
<dbReference type="CDD" id="cd22055">
    <property type="entry name" value="NAC_BTF3"/>
    <property type="match status" value="1"/>
</dbReference>
<dbReference type="AlphaFoldDB" id="A0A1J1IXA6"/>
<protein>
    <recommendedName>
        <fullName evidence="2">Transcription factor BTF3</fullName>
    </recommendedName>
</protein>
<proteinExistence type="inferred from homology"/>
<dbReference type="InterPro" id="IPR039370">
    <property type="entry name" value="BTF3"/>
</dbReference>
<evidence type="ECO:0000313" key="6">
    <source>
        <dbReference type="Proteomes" id="UP000183832"/>
    </source>
</evidence>
<feature type="compositionally biased region" description="Basic and acidic residues" evidence="3">
    <location>
        <begin position="182"/>
        <end position="217"/>
    </location>
</feature>
<keyword evidence="6" id="KW-1185">Reference proteome</keyword>